<organism evidence="3 4">
    <name type="scientific">Edaphosphingomonas haloaromaticamans</name>
    <dbReference type="NCBI Taxonomy" id="653954"/>
    <lineage>
        <taxon>Bacteria</taxon>
        <taxon>Pseudomonadati</taxon>
        <taxon>Pseudomonadota</taxon>
        <taxon>Alphaproteobacteria</taxon>
        <taxon>Sphingomonadales</taxon>
        <taxon>Rhizorhabdaceae</taxon>
        <taxon>Edaphosphingomonas</taxon>
    </lineage>
</organism>
<keyword evidence="3" id="KW-0238">DNA-binding</keyword>
<dbReference type="EMBL" id="MIPT01000011">
    <property type="protein sequence ID" value="OHT17711.1"/>
    <property type="molecule type" value="Genomic_DNA"/>
</dbReference>
<dbReference type="Pfam" id="PF07879">
    <property type="entry name" value="PHB_acc_N"/>
    <property type="match status" value="1"/>
</dbReference>
<dbReference type="InterPro" id="IPR010134">
    <property type="entry name" value="PHA_reg_PhaR"/>
</dbReference>
<sequence>MAKSAGSGTGGSGTVIIKKYANRRLYNTETSSYITLDHLAHMTREGRDFKVIDAKTEEDITHNVLTQIIMEEENRGQTMLPVNFLRQLISMYGDSMQSMVPQYLEASMDAFRRNQTQFRQAMEGAFAGGPFAELSKRNMDMCEAAAKAFQPPKTVSYTHLDVYKRQGLAGAGFALHQQRAAERDRGIDGDLQVVGRDIIPVSYTHLDVYKRQAWRNCVWLRRNASIDASRYCGTIDCIESPYMEISCRRKFTGSIVCPRFSSSMMIWVRTLCVMSSSVLASITLKSRPSRVMCAR</sequence>
<dbReference type="InterPro" id="IPR012909">
    <property type="entry name" value="PHA_DNA-bd_N"/>
</dbReference>
<comment type="caution">
    <text evidence="3">The sequence shown here is derived from an EMBL/GenBank/DDBJ whole genome shotgun (WGS) entry which is preliminary data.</text>
</comment>
<reference evidence="3 4" key="1">
    <citation type="submission" date="2016-09" db="EMBL/GenBank/DDBJ databases">
        <title>Metabolic pathway, cell adaptation mechanisms and a novel monoxygenase revealed through proteogenomic-transcription analysis of a Sphingomonas haloaromaticamans strain degrading the fungicide ortho-phenylphenol.</title>
        <authorList>
            <person name="Perruchon C."/>
            <person name="Papadopoulou E.S."/>
            <person name="Rousidou C."/>
            <person name="Vasileiadis S."/>
            <person name="Tanou G."/>
            <person name="Amoutzias G."/>
            <person name="Molassiotis A."/>
            <person name="Karpouzas D.G."/>
        </authorList>
    </citation>
    <scope>NUCLEOTIDE SEQUENCE [LARGE SCALE GENOMIC DNA]</scope>
    <source>
        <strain evidence="3 4">P3</strain>
    </source>
</reference>
<gene>
    <name evidence="3" type="ORF">BHE75_04680</name>
</gene>
<keyword evidence="4" id="KW-1185">Reference proteome</keyword>
<dbReference type="InterPro" id="IPR007897">
    <property type="entry name" value="PHB_accumulat"/>
</dbReference>
<dbReference type="GO" id="GO:0006355">
    <property type="term" value="P:regulation of DNA-templated transcription"/>
    <property type="evidence" value="ECO:0007669"/>
    <property type="project" value="InterPro"/>
</dbReference>
<feature type="domain" description="PHB accumulation regulatory" evidence="1">
    <location>
        <begin position="80"/>
        <end position="119"/>
    </location>
</feature>
<evidence type="ECO:0000313" key="4">
    <source>
        <dbReference type="Proteomes" id="UP000179467"/>
    </source>
</evidence>
<dbReference type="GO" id="GO:0003677">
    <property type="term" value="F:DNA binding"/>
    <property type="evidence" value="ECO:0007669"/>
    <property type="project" value="UniProtKB-KW"/>
</dbReference>
<evidence type="ECO:0000259" key="1">
    <source>
        <dbReference type="Pfam" id="PF05233"/>
    </source>
</evidence>
<dbReference type="NCBIfam" id="TIGR01848">
    <property type="entry name" value="PHA_reg_PhaR"/>
    <property type="match status" value="1"/>
</dbReference>
<evidence type="ECO:0000313" key="3">
    <source>
        <dbReference type="EMBL" id="OHT17711.1"/>
    </source>
</evidence>
<dbReference type="Proteomes" id="UP000179467">
    <property type="component" value="Unassembled WGS sequence"/>
</dbReference>
<dbReference type="AlphaFoldDB" id="A0A1S1H8F7"/>
<name>A0A1S1H8F7_9SPHN</name>
<accession>A0A1S1H8F7</accession>
<proteinExistence type="predicted"/>
<feature type="domain" description="PHA accumulation regulator DNA-binding N-terminal" evidence="2">
    <location>
        <begin position="16"/>
        <end position="76"/>
    </location>
</feature>
<protein>
    <submittedName>
        <fullName evidence="3">PHB/PHA accumulation regulator DNA-binding domain protein</fullName>
    </submittedName>
</protein>
<dbReference type="Pfam" id="PF05233">
    <property type="entry name" value="PHB_acc"/>
    <property type="match status" value="1"/>
</dbReference>
<evidence type="ECO:0000259" key="2">
    <source>
        <dbReference type="Pfam" id="PF07879"/>
    </source>
</evidence>